<evidence type="ECO:0000256" key="2">
    <source>
        <dbReference type="SAM" id="Phobius"/>
    </source>
</evidence>
<gene>
    <name evidence="3" type="ORF">BN2476_90106</name>
</gene>
<accession>A0A1N7RN12</accession>
<comment type="caution">
    <text evidence="3">The sequence shown here is derived from an EMBL/GenBank/DDBJ whole genome shotgun (WGS) entry which is preliminary data.</text>
</comment>
<keyword evidence="4" id="KW-1185">Reference proteome</keyword>
<proteinExistence type="predicted"/>
<feature type="transmembrane region" description="Helical" evidence="2">
    <location>
        <begin position="50"/>
        <end position="70"/>
    </location>
</feature>
<organism evidence="3 4">
    <name type="scientific">Paraburkholderia piptadeniae</name>
    <dbReference type="NCBI Taxonomy" id="1701573"/>
    <lineage>
        <taxon>Bacteria</taxon>
        <taxon>Pseudomonadati</taxon>
        <taxon>Pseudomonadota</taxon>
        <taxon>Betaproteobacteria</taxon>
        <taxon>Burkholderiales</taxon>
        <taxon>Burkholderiaceae</taxon>
        <taxon>Paraburkholderia</taxon>
    </lineage>
</organism>
<keyword evidence="2" id="KW-0472">Membrane</keyword>
<keyword evidence="2" id="KW-0812">Transmembrane</keyword>
<evidence type="ECO:0000256" key="1">
    <source>
        <dbReference type="SAM" id="MobiDB-lite"/>
    </source>
</evidence>
<dbReference type="AlphaFoldDB" id="A0A1N7RN12"/>
<dbReference type="Proteomes" id="UP000195569">
    <property type="component" value="Unassembled WGS sequence"/>
</dbReference>
<feature type="region of interest" description="Disordered" evidence="1">
    <location>
        <begin position="71"/>
        <end position="93"/>
    </location>
</feature>
<name>A0A1N7RN12_9BURK</name>
<reference evidence="3" key="1">
    <citation type="submission" date="2016-12" db="EMBL/GenBank/DDBJ databases">
        <authorList>
            <person name="Moulin L."/>
        </authorList>
    </citation>
    <scope>NUCLEOTIDE SEQUENCE [LARGE SCALE GENOMIC DNA]</scope>
    <source>
        <strain evidence="3">STM 7183</strain>
    </source>
</reference>
<sequence length="93" mass="9828">MSVHQSGIAHKAAAFAAGIVRFRMICPFNAWLRHVWRGPYRRVFMKVSRLVSAAFVIIALGFASLSLSACQSTGDMNSSGASNSGTSGSSGGY</sequence>
<feature type="compositionally biased region" description="Low complexity" evidence="1">
    <location>
        <begin position="78"/>
        <end position="87"/>
    </location>
</feature>
<dbReference type="EMBL" id="CYGY02000009">
    <property type="protein sequence ID" value="SIT36497.1"/>
    <property type="molecule type" value="Genomic_DNA"/>
</dbReference>
<evidence type="ECO:0000313" key="4">
    <source>
        <dbReference type="Proteomes" id="UP000195569"/>
    </source>
</evidence>
<keyword evidence="2" id="KW-1133">Transmembrane helix</keyword>
<protein>
    <submittedName>
        <fullName evidence="3">Uncharacterized protein</fullName>
    </submittedName>
</protein>
<evidence type="ECO:0000313" key="3">
    <source>
        <dbReference type="EMBL" id="SIT36497.1"/>
    </source>
</evidence>